<keyword evidence="2" id="KW-1133">Transmembrane helix</keyword>
<sequence>MTITTFNVLTGLAYITLIVVASYVSWKKGEKEGSVFMLGYLRENKFMNDTEYASFMRHVRQEKSLNKIKDMSPEKLKEKDEDLHNKD</sequence>
<dbReference type="EMBL" id="UINC01204391">
    <property type="protein sequence ID" value="SVE25091.1"/>
    <property type="molecule type" value="Genomic_DNA"/>
</dbReference>
<evidence type="ECO:0000313" key="3">
    <source>
        <dbReference type="EMBL" id="SVE25091.1"/>
    </source>
</evidence>
<keyword evidence="2" id="KW-0812">Transmembrane</keyword>
<feature type="region of interest" description="Disordered" evidence="1">
    <location>
        <begin position="66"/>
        <end position="87"/>
    </location>
</feature>
<name>A0A383BYW7_9ZZZZ</name>
<evidence type="ECO:0000256" key="1">
    <source>
        <dbReference type="SAM" id="MobiDB-lite"/>
    </source>
</evidence>
<feature type="transmembrane region" description="Helical" evidence="2">
    <location>
        <begin position="6"/>
        <end position="26"/>
    </location>
</feature>
<organism evidence="3">
    <name type="scientific">marine metagenome</name>
    <dbReference type="NCBI Taxonomy" id="408172"/>
    <lineage>
        <taxon>unclassified sequences</taxon>
        <taxon>metagenomes</taxon>
        <taxon>ecological metagenomes</taxon>
    </lineage>
</organism>
<dbReference type="AlphaFoldDB" id="A0A383BYW7"/>
<keyword evidence="2" id="KW-0472">Membrane</keyword>
<gene>
    <name evidence="3" type="ORF">METZ01_LOCUS477945</name>
</gene>
<reference evidence="3" key="1">
    <citation type="submission" date="2018-05" db="EMBL/GenBank/DDBJ databases">
        <authorList>
            <person name="Lanie J.A."/>
            <person name="Ng W.-L."/>
            <person name="Kazmierczak K.M."/>
            <person name="Andrzejewski T.M."/>
            <person name="Davidsen T.M."/>
            <person name="Wayne K.J."/>
            <person name="Tettelin H."/>
            <person name="Glass J.I."/>
            <person name="Rusch D."/>
            <person name="Podicherti R."/>
            <person name="Tsui H.-C.T."/>
            <person name="Winkler M.E."/>
        </authorList>
    </citation>
    <scope>NUCLEOTIDE SEQUENCE</scope>
</reference>
<evidence type="ECO:0000256" key="2">
    <source>
        <dbReference type="SAM" id="Phobius"/>
    </source>
</evidence>
<protein>
    <submittedName>
        <fullName evidence="3">Uncharacterized protein</fullName>
    </submittedName>
</protein>
<proteinExistence type="predicted"/>
<accession>A0A383BYW7</accession>